<dbReference type="OrthoDB" id="350637at2"/>
<dbReference type="EMBL" id="CP028884">
    <property type="protein sequence ID" value="AYE36454.1"/>
    <property type="molecule type" value="Genomic_DNA"/>
</dbReference>
<keyword evidence="1" id="KW-0472">Membrane</keyword>
<feature type="transmembrane region" description="Helical" evidence="1">
    <location>
        <begin position="84"/>
        <end position="103"/>
    </location>
</feature>
<reference evidence="2 3" key="1">
    <citation type="journal article" date="2018" name="Infect. Genet. Evol.">
        <title>Genome-wide analysis of Borrelia turcica and 'Candidatus Borrelia tachyglossi' shows relapsing fever-like genomes with unique genomic links to Lyme disease Borrelia.</title>
        <authorList>
            <person name="Gofton A.W."/>
            <person name="Margos G."/>
            <person name="Fingerle V."/>
            <person name="Hepner S."/>
            <person name="Loh S.M."/>
            <person name="Ryan U."/>
            <person name="Irwin P."/>
            <person name="Oskam C.L."/>
        </authorList>
    </citation>
    <scope>NUCLEOTIDE SEQUENCE [LARGE SCALE GENOMIC DNA]</scope>
    <source>
        <strain evidence="2 3">IST7</strain>
    </source>
</reference>
<dbReference type="KEGG" id="btur:DB313_03105"/>
<accession>A0A386PLC1</accession>
<feature type="transmembrane region" description="Helical" evidence="1">
    <location>
        <begin position="124"/>
        <end position="143"/>
    </location>
</feature>
<keyword evidence="3" id="KW-1185">Reference proteome</keyword>
<gene>
    <name evidence="2" type="ORF">DB313_03105</name>
</gene>
<dbReference type="Proteomes" id="UP000275571">
    <property type="component" value="Chromosome"/>
</dbReference>
<dbReference type="RefSeq" id="WP_120104374.1">
    <property type="nucleotide sequence ID" value="NZ_CP028884.1"/>
</dbReference>
<keyword evidence="1" id="KW-0812">Transmembrane</keyword>
<keyword evidence="1" id="KW-1133">Transmembrane helix</keyword>
<sequence length="196" mass="22799">MQKKTFYVTDRYLKTHLMLFPIFAYTKTFLEGSIISIWISICILLPAIIINQIELRNQILGIYLFMIGIFVSLTYLFMYYTTPMLYNNLRFSIPILIVIIVSFHKNEPFKNLKEPLRILQYSKLPIITFVSLSSIVSLFREILNTGNLQFFNTKISIIKEFSISKTPAYSSNVFLVASLIFLLINTLINIKGKKND</sequence>
<name>A0A386PLC1_9SPIR</name>
<organism evidence="2 3">
    <name type="scientific">Borrelia turcica IST7</name>
    <dbReference type="NCBI Taxonomy" id="1104446"/>
    <lineage>
        <taxon>Bacteria</taxon>
        <taxon>Pseudomonadati</taxon>
        <taxon>Spirochaetota</taxon>
        <taxon>Spirochaetia</taxon>
        <taxon>Spirochaetales</taxon>
        <taxon>Borreliaceae</taxon>
        <taxon>Borrelia</taxon>
    </lineage>
</organism>
<feature type="transmembrane region" description="Helical" evidence="1">
    <location>
        <begin position="169"/>
        <end position="190"/>
    </location>
</feature>
<proteinExistence type="predicted"/>
<feature type="transmembrane region" description="Helical" evidence="1">
    <location>
        <begin position="60"/>
        <end position="78"/>
    </location>
</feature>
<dbReference type="AlphaFoldDB" id="A0A386PLC1"/>
<evidence type="ECO:0000256" key="1">
    <source>
        <dbReference type="SAM" id="Phobius"/>
    </source>
</evidence>
<feature type="transmembrane region" description="Helical" evidence="1">
    <location>
        <begin position="35"/>
        <end position="53"/>
    </location>
</feature>
<evidence type="ECO:0000313" key="2">
    <source>
        <dbReference type="EMBL" id="AYE36454.1"/>
    </source>
</evidence>
<protein>
    <submittedName>
        <fullName evidence="2">Uncharacterized protein</fullName>
    </submittedName>
</protein>
<evidence type="ECO:0000313" key="3">
    <source>
        <dbReference type="Proteomes" id="UP000275571"/>
    </source>
</evidence>